<reference evidence="2 3" key="1">
    <citation type="journal article" date="2016" name="Sci. Rep.">
        <title>Metabolic traits of an uncultured archaeal lineage -MSBL1- from brine pools of the Red Sea.</title>
        <authorList>
            <person name="Mwirichia R."/>
            <person name="Alam I."/>
            <person name="Rashid M."/>
            <person name="Vinu M."/>
            <person name="Ba-Alawi W."/>
            <person name="Anthony Kamau A."/>
            <person name="Kamanda Ngugi D."/>
            <person name="Goker M."/>
            <person name="Klenk H.P."/>
            <person name="Bajic V."/>
            <person name="Stingl U."/>
        </authorList>
    </citation>
    <scope>NUCLEOTIDE SEQUENCE [LARGE SCALE GENOMIC DNA]</scope>
    <source>
        <strain evidence="2">SCGC-AAA382A20</strain>
    </source>
</reference>
<gene>
    <name evidence="2" type="ORF">AKJ51_01065</name>
</gene>
<dbReference type="AlphaFoldDB" id="A0A133VMD5"/>
<name>A0A133VMD5_9EURY</name>
<keyword evidence="1" id="KW-1133">Transmembrane helix</keyword>
<dbReference type="Proteomes" id="UP000070263">
    <property type="component" value="Unassembled WGS sequence"/>
</dbReference>
<dbReference type="EMBL" id="LHYE01000006">
    <property type="protein sequence ID" value="KXB07563.1"/>
    <property type="molecule type" value="Genomic_DNA"/>
</dbReference>
<accession>A0A133VMD5</accession>
<protein>
    <submittedName>
        <fullName evidence="2">Uncharacterized protein</fullName>
    </submittedName>
</protein>
<feature type="transmembrane region" description="Helical" evidence="1">
    <location>
        <begin position="31"/>
        <end position="49"/>
    </location>
</feature>
<feature type="transmembrane region" description="Helical" evidence="1">
    <location>
        <begin position="7"/>
        <end position="25"/>
    </location>
</feature>
<evidence type="ECO:0000313" key="2">
    <source>
        <dbReference type="EMBL" id="KXB07563.1"/>
    </source>
</evidence>
<keyword evidence="1" id="KW-0472">Membrane</keyword>
<keyword evidence="1" id="KW-0812">Transmembrane</keyword>
<evidence type="ECO:0000256" key="1">
    <source>
        <dbReference type="SAM" id="Phobius"/>
    </source>
</evidence>
<keyword evidence="3" id="KW-1185">Reference proteome</keyword>
<proteinExistence type="predicted"/>
<organism evidence="2 3">
    <name type="scientific">candidate division MSBL1 archaeon SCGC-AAA382A20</name>
    <dbReference type="NCBI Taxonomy" id="1698280"/>
    <lineage>
        <taxon>Archaea</taxon>
        <taxon>Methanobacteriati</taxon>
        <taxon>Methanobacteriota</taxon>
        <taxon>candidate division MSBL1</taxon>
    </lineage>
</organism>
<sequence length="73" mass="8266">MVKITTKGKAIILVISIVLLILAFLQLLQPIVVTGALVGLAFSAITLLWRSSRVRLLINKALQKIDRRWNRWT</sequence>
<evidence type="ECO:0000313" key="3">
    <source>
        <dbReference type="Proteomes" id="UP000070263"/>
    </source>
</evidence>
<comment type="caution">
    <text evidence="2">The sequence shown here is derived from an EMBL/GenBank/DDBJ whole genome shotgun (WGS) entry which is preliminary data.</text>
</comment>